<dbReference type="InterPro" id="IPR007627">
    <property type="entry name" value="RNA_pol_sigma70_r2"/>
</dbReference>
<dbReference type="SUPFAM" id="SSF88659">
    <property type="entry name" value="Sigma3 and sigma4 domains of RNA polymerase sigma factors"/>
    <property type="match status" value="1"/>
</dbReference>
<dbReference type="EMBL" id="JBEXAC010000002">
    <property type="protein sequence ID" value="MET6999202.1"/>
    <property type="molecule type" value="Genomic_DNA"/>
</dbReference>
<gene>
    <name evidence="7" type="ORF">ABR189_17575</name>
</gene>
<organism evidence="7 8">
    <name type="scientific">Chitinophaga defluvii</name>
    <dbReference type="NCBI Taxonomy" id="3163343"/>
    <lineage>
        <taxon>Bacteria</taxon>
        <taxon>Pseudomonadati</taxon>
        <taxon>Bacteroidota</taxon>
        <taxon>Chitinophagia</taxon>
        <taxon>Chitinophagales</taxon>
        <taxon>Chitinophagaceae</taxon>
        <taxon>Chitinophaga</taxon>
    </lineage>
</organism>
<reference evidence="7 8" key="1">
    <citation type="submission" date="2024-06" db="EMBL/GenBank/DDBJ databases">
        <title>Chitinophaga defluvii sp. nov., isolated from municipal sewage.</title>
        <authorList>
            <person name="Zhang L."/>
        </authorList>
    </citation>
    <scope>NUCLEOTIDE SEQUENCE [LARGE SCALE GENOMIC DNA]</scope>
    <source>
        <strain evidence="7 8">H8</strain>
    </source>
</reference>
<keyword evidence="2" id="KW-0805">Transcription regulation</keyword>
<evidence type="ECO:0000259" key="5">
    <source>
        <dbReference type="Pfam" id="PF04542"/>
    </source>
</evidence>
<keyword evidence="4" id="KW-0804">Transcription</keyword>
<keyword evidence="3" id="KW-0731">Sigma factor</keyword>
<evidence type="ECO:0000256" key="2">
    <source>
        <dbReference type="ARBA" id="ARBA00023015"/>
    </source>
</evidence>
<dbReference type="CDD" id="cd06171">
    <property type="entry name" value="Sigma70_r4"/>
    <property type="match status" value="1"/>
</dbReference>
<dbReference type="NCBIfam" id="TIGR02937">
    <property type="entry name" value="sigma70-ECF"/>
    <property type="match status" value="1"/>
</dbReference>
<comment type="caution">
    <text evidence="7">The sequence shown here is derived from an EMBL/GenBank/DDBJ whole genome shotgun (WGS) entry which is preliminary data.</text>
</comment>
<evidence type="ECO:0000256" key="1">
    <source>
        <dbReference type="ARBA" id="ARBA00010641"/>
    </source>
</evidence>
<dbReference type="SUPFAM" id="SSF88946">
    <property type="entry name" value="Sigma2 domain of RNA polymerase sigma factors"/>
    <property type="match status" value="1"/>
</dbReference>
<name>A0ABV2T973_9BACT</name>
<dbReference type="InterPro" id="IPR013324">
    <property type="entry name" value="RNA_pol_sigma_r3/r4-like"/>
</dbReference>
<proteinExistence type="inferred from homology"/>
<evidence type="ECO:0000259" key="6">
    <source>
        <dbReference type="Pfam" id="PF08281"/>
    </source>
</evidence>
<dbReference type="Gene3D" id="1.10.10.10">
    <property type="entry name" value="Winged helix-like DNA-binding domain superfamily/Winged helix DNA-binding domain"/>
    <property type="match status" value="1"/>
</dbReference>
<sequence length="194" mass="22508">MQNLIHIIEGCREWKRGSQEALYREFFGYAMSICLRYAQNRAEAIEILNDGFLKVFQHIASFDTNRSFKSWLAKIIVNTAIDFLRSKSKIAFTDNIEHIYDLGMEDKTLDKISYEELLKHIQTLPPAYRTVFNLYVMEGYHHQEIAAMLAISEGTSKSNLFKAKKILREKILKITEGIHPLDDTSKNLSLTKNE</sequence>
<dbReference type="InterPro" id="IPR013325">
    <property type="entry name" value="RNA_pol_sigma_r2"/>
</dbReference>
<dbReference type="Proteomes" id="UP001549749">
    <property type="component" value="Unassembled WGS sequence"/>
</dbReference>
<evidence type="ECO:0000313" key="8">
    <source>
        <dbReference type="Proteomes" id="UP001549749"/>
    </source>
</evidence>
<dbReference type="PANTHER" id="PTHR43133:SF46">
    <property type="entry name" value="RNA POLYMERASE SIGMA-70 FACTOR ECF SUBFAMILY"/>
    <property type="match status" value="1"/>
</dbReference>
<dbReference type="Gene3D" id="1.10.1740.10">
    <property type="match status" value="1"/>
</dbReference>
<dbReference type="InterPro" id="IPR014284">
    <property type="entry name" value="RNA_pol_sigma-70_dom"/>
</dbReference>
<dbReference type="PANTHER" id="PTHR43133">
    <property type="entry name" value="RNA POLYMERASE ECF-TYPE SIGMA FACTO"/>
    <property type="match status" value="1"/>
</dbReference>
<dbReference type="InterPro" id="IPR039425">
    <property type="entry name" value="RNA_pol_sigma-70-like"/>
</dbReference>
<dbReference type="Pfam" id="PF04542">
    <property type="entry name" value="Sigma70_r2"/>
    <property type="match status" value="1"/>
</dbReference>
<evidence type="ECO:0000313" key="7">
    <source>
        <dbReference type="EMBL" id="MET6999202.1"/>
    </source>
</evidence>
<accession>A0ABV2T973</accession>
<dbReference type="InterPro" id="IPR013249">
    <property type="entry name" value="RNA_pol_sigma70_r4_t2"/>
</dbReference>
<evidence type="ECO:0000256" key="3">
    <source>
        <dbReference type="ARBA" id="ARBA00023082"/>
    </source>
</evidence>
<comment type="similarity">
    <text evidence="1">Belongs to the sigma-70 factor family. ECF subfamily.</text>
</comment>
<dbReference type="RefSeq" id="WP_354661770.1">
    <property type="nucleotide sequence ID" value="NZ_JBEXAC010000002.1"/>
</dbReference>
<evidence type="ECO:0000256" key="4">
    <source>
        <dbReference type="ARBA" id="ARBA00023163"/>
    </source>
</evidence>
<feature type="domain" description="RNA polymerase sigma factor 70 region 4 type 2" evidence="6">
    <location>
        <begin position="115"/>
        <end position="166"/>
    </location>
</feature>
<feature type="domain" description="RNA polymerase sigma-70 region 2" evidence="5">
    <location>
        <begin position="22"/>
        <end position="89"/>
    </location>
</feature>
<protein>
    <submittedName>
        <fullName evidence="7">Sigma-70 family RNA polymerase sigma factor</fullName>
    </submittedName>
</protein>
<dbReference type="InterPro" id="IPR036388">
    <property type="entry name" value="WH-like_DNA-bd_sf"/>
</dbReference>
<keyword evidence="8" id="KW-1185">Reference proteome</keyword>
<dbReference type="Pfam" id="PF08281">
    <property type="entry name" value="Sigma70_r4_2"/>
    <property type="match status" value="1"/>
</dbReference>